<protein>
    <submittedName>
        <fullName evidence="3">Unannotated protein</fullName>
    </submittedName>
</protein>
<feature type="compositionally biased region" description="Low complexity" evidence="1">
    <location>
        <begin position="94"/>
        <end position="104"/>
    </location>
</feature>
<dbReference type="EMBL" id="CAFBPG010000057">
    <property type="protein sequence ID" value="CAB5012662.1"/>
    <property type="molecule type" value="Genomic_DNA"/>
</dbReference>
<keyword evidence="2" id="KW-0812">Transmembrane</keyword>
<organism evidence="3">
    <name type="scientific">freshwater metagenome</name>
    <dbReference type="NCBI Taxonomy" id="449393"/>
    <lineage>
        <taxon>unclassified sequences</taxon>
        <taxon>metagenomes</taxon>
        <taxon>ecological metagenomes</taxon>
    </lineage>
</organism>
<evidence type="ECO:0000256" key="2">
    <source>
        <dbReference type="SAM" id="Phobius"/>
    </source>
</evidence>
<accession>A0A6J7QEA8</accession>
<keyword evidence="2" id="KW-0472">Membrane</keyword>
<keyword evidence="2" id="KW-1133">Transmembrane helix</keyword>
<name>A0A6J7QEA8_9ZZZZ</name>
<dbReference type="AlphaFoldDB" id="A0A6J7QEA8"/>
<feature type="transmembrane region" description="Helical" evidence="2">
    <location>
        <begin position="34"/>
        <end position="52"/>
    </location>
</feature>
<reference evidence="3" key="1">
    <citation type="submission" date="2020-05" db="EMBL/GenBank/DDBJ databases">
        <authorList>
            <person name="Chiriac C."/>
            <person name="Salcher M."/>
            <person name="Ghai R."/>
            <person name="Kavagutti S V."/>
        </authorList>
    </citation>
    <scope>NUCLEOTIDE SEQUENCE</scope>
</reference>
<proteinExistence type="predicted"/>
<sequence>MEFGKWANRPRLDVFGRLPLYMASHKPQVLAKRFFALAVVGVILSVVAPVIADENSAPSGTEAPAPEASGEPIPADTPTDMPSEVPIPTDTTVASPSPSAMPSPDATRAPSDAGTETTTAFVDESPSPSPTPVGPLENQNMRVDVPNALPVDPRATSRTLPAINLGGPRYLLACIEGANLYFDVYAKNSPQSFFNNEQLVSGDMTSQLLISGTTAQVLAVINSYGGMKAVATRSAIGGLYARLSFVAMTEPTLEPEFCRQGSPSNFRIVYFRSLGLGMNLIKNSLVLKG</sequence>
<evidence type="ECO:0000313" key="3">
    <source>
        <dbReference type="EMBL" id="CAB5012662.1"/>
    </source>
</evidence>
<evidence type="ECO:0000256" key="1">
    <source>
        <dbReference type="SAM" id="MobiDB-lite"/>
    </source>
</evidence>
<feature type="region of interest" description="Disordered" evidence="1">
    <location>
        <begin position="55"/>
        <end position="139"/>
    </location>
</feature>
<gene>
    <name evidence="3" type="ORF">UFOPK4074_00726</name>
</gene>